<dbReference type="EMBL" id="AUBJ02000001">
    <property type="protein sequence ID" value="MCP2334219.1"/>
    <property type="molecule type" value="Genomic_DNA"/>
</dbReference>
<evidence type="ECO:0000256" key="4">
    <source>
        <dbReference type="ARBA" id="ARBA00022475"/>
    </source>
</evidence>
<evidence type="ECO:0000313" key="10">
    <source>
        <dbReference type="Proteomes" id="UP000791080"/>
    </source>
</evidence>
<evidence type="ECO:0000256" key="3">
    <source>
        <dbReference type="ARBA" id="ARBA00022448"/>
    </source>
</evidence>
<comment type="subcellular location">
    <subcellularLocation>
        <location evidence="1 8">Cell membrane</location>
        <topology evidence="1 8">Multi-pass membrane protein</topology>
    </subcellularLocation>
</comment>
<accession>A0ABT1JPP0</accession>
<keyword evidence="6 8" id="KW-1133">Transmembrane helix</keyword>
<feature type="transmembrane region" description="Helical" evidence="8">
    <location>
        <begin position="127"/>
        <end position="144"/>
    </location>
</feature>
<keyword evidence="7 8" id="KW-0472">Membrane</keyword>
<dbReference type="PANTHER" id="PTHR30269">
    <property type="entry name" value="TRANSMEMBRANE PROTEIN YFCA"/>
    <property type="match status" value="1"/>
</dbReference>
<evidence type="ECO:0000256" key="8">
    <source>
        <dbReference type="RuleBase" id="RU363041"/>
    </source>
</evidence>
<evidence type="ECO:0000256" key="6">
    <source>
        <dbReference type="ARBA" id="ARBA00022989"/>
    </source>
</evidence>
<dbReference type="Pfam" id="PF01925">
    <property type="entry name" value="TauE"/>
    <property type="match status" value="1"/>
</dbReference>
<gene>
    <name evidence="9" type="ORF">G443_004489</name>
</gene>
<evidence type="ECO:0000256" key="7">
    <source>
        <dbReference type="ARBA" id="ARBA00023136"/>
    </source>
</evidence>
<evidence type="ECO:0000256" key="2">
    <source>
        <dbReference type="ARBA" id="ARBA00009142"/>
    </source>
</evidence>
<dbReference type="InterPro" id="IPR002781">
    <property type="entry name" value="TM_pro_TauE-like"/>
</dbReference>
<keyword evidence="3" id="KW-0813">Transport</keyword>
<reference evidence="9 10" key="1">
    <citation type="submission" date="2013-07" db="EMBL/GenBank/DDBJ databases">
        <authorList>
            <consortium name="DOE Joint Genome Institute"/>
            <person name="Reeve W."/>
            <person name="Huntemann M."/>
            <person name="Han J."/>
            <person name="Chen A."/>
            <person name="Kyrpides N."/>
            <person name="Mavromatis K."/>
            <person name="Markowitz V."/>
            <person name="Palaniappan K."/>
            <person name="Ivanova N."/>
            <person name="Schaumberg A."/>
            <person name="Pati A."/>
            <person name="Liolios K."/>
            <person name="Nordberg H.P."/>
            <person name="Cantor M.N."/>
            <person name="Hua S.X."/>
            <person name="Woyke T."/>
        </authorList>
    </citation>
    <scope>NUCLEOTIDE SEQUENCE [LARGE SCALE GENOMIC DNA]</scope>
    <source>
        <strain evidence="9 10">DSM 43889</strain>
    </source>
</reference>
<evidence type="ECO:0000256" key="5">
    <source>
        <dbReference type="ARBA" id="ARBA00022692"/>
    </source>
</evidence>
<sequence>MASRNHRHAPRTLVRVTSALNWPGFADVSLAALLLLCAAAFAAGAVDAIVGGGGLIQLPALLLVMPGGEPIFSLATSKVAAVVGTASAVPTYARRTRIDWSTAVPMAVVAFLGAVGGAAFANLLPSVALNSVVLVALVVVGVYTWRRPSLGSVEAPRFGRRHQILLASLGGATIGFWDGLAGPGTGSFLVFLLVGLVGYAFLHASATAKLVNTATNIGALCYFIPAGKVLWGLGLVMAVCNLAGSVSGAMLASRRGSEFIRRVFLTVVVAMVVSLAWRLATGG</sequence>
<keyword evidence="10" id="KW-1185">Reference proteome</keyword>
<dbReference type="PANTHER" id="PTHR30269:SF0">
    <property type="entry name" value="MEMBRANE TRANSPORTER PROTEIN YFCA-RELATED"/>
    <property type="match status" value="1"/>
</dbReference>
<name>A0ABT1JPP0_ACTCY</name>
<keyword evidence="5 8" id="KW-0812">Transmembrane</keyword>
<feature type="transmembrane region" description="Helical" evidence="8">
    <location>
        <begin position="164"/>
        <end position="180"/>
    </location>
</feature>
<reference evidence="9 10" key="2">
    <citation type="submission" date="2022-06" db="EMBL/GenBank/DDBJ databases">
        <title>Genomic Encyclopedia of Type Strains, Phase I: the one thousand microbial genomes (KMG-I) project.</title>
        <authorList>
            <person name="Kyrpides N."/>
        </authorList>
    </citation>
    <scope>NUCLEOTIDE SEQUENCE [LARGE SCALE GENOMIC DNA]</scope>
    <source>
        <strain evidence="9 10">DSM 43889</strain>
    </source>
</reference>
<evidence type="ECO:0000313" key="9">
    <source>
        <dbReference type="EMBL" id="MCP2334219.1"/>
    </source>
</evidence>
<comment type="caution">
    <text evidence="9">The sequence shown here is derived from an EMBL/GenBank/DDBJ whole genome shotgun (WGS) entry which is preliminary data.</text>
</comment>
<evidence type="ECO:0000256" key="1">
    <source>
        <dbReference type="ARBA" id="ARBA00004651"/>
    </source>
</evidence>
<feature type="transmembrane region" description="Helical" evidence="8">
    <location>
        <begin position="263"/>
        <end position="280"/>
    </location>
</feature>
<protein>
    <recommendedName>
        <fullName evidence="8">Probable membrane transporter protein</fullName>
    </recommendedName>
</protein>
<feature type="transmembrane region" description="Helical" evidence="8">
    <location>
        <begin position="100"/>
        <end position="121"/>
    </location>
</feature>
<feature type="transmembrane region" description="Helical" evidence="8">
    <location>
        <begin position="72"/>
        <end position="93"/>
    </location>
</feature>
<keyword evidence="4 8" id="KW-1003">Cell membrane</keyword>
<feature type="transmembrane region" description="Helical" evidence="8">
    <location>
        <begin position="186"/>
        <end position="202"/>
    </location>
</feature>
<organism evidence="9 10">
    <name type="scientific">Actinoalloteichus caeruleus DSM 43889</name>
    <dbReference type="NCBI Taxonomy" id="1120930"/>
    <lineage>
        <taxon>Bacteria</taxon>
        <taxon>Bacillati</taxon>
        <taxon>Actinomycetota</taxon>
        <taxon>Actinomycetes</taxon>
        <taxon>Pseudonocardiales</taxon>
        <taxon>Pseudonocardiaceae</taxon>
        <taxon>Actinoalloteichus</taxon>
        <taxon>Actinoalloteichus cyanogriseus</taxon>
    </lineage>
</organism>
<dbReference type="InterPro" id="IPR052017">
    <property type="entry name" value="TSUP"/>
</dbReference>
<comment type="similarity">
    <text evidence="2 8">Belongs to the 4-toluene sulfonate uptake permease (TSUP) (TC 2.A.102) family.</text>
</comment>
<proteinExistence type="inferred from homology"/>
<dbReference type="Proteomes" id="UP000791080">
    <property type="component" value="Unassembled WGS sequence"/>
</dbReference>